<dbReference type="InterPro" id="IPR022035">
    <property type="entry name" value="PCIF1_WW"/>
</dbReference>
<dbReference type="Proteomes" id="UP001367676">
    <property type="component" value="Unassembled WGS sequence"/>
</dbReference>
<keyword evidence="4" id="KW-1185">Reference proteome</keyword>
<dbReference type="EMBL" id="JBBCAQ010000036">
    <property type="protein sequence ID" value="KAK7576030.1"/>
    <property type="molecule type" value="Genomic_DNA"/>
</dbReference>
<dbReference type="AlphaFoldDB" id="A0AAN9Y0B8"/>
<dbReference type="PANTHER" id="PTHR21727">
    <property type="entry name" value="PHOSPHORYLATED CTD INTERACTING FACTOR 1"/>
    <property type="match status" value="1"/>
</dbReference>
<feature type="domain" description="WW" evidence="2">
    <location>
        <begin position="68"/>
        <end position="102"/>
    </location>
</feature>
<feature type="compositionally biased region" description="Low complexity" evidence="1">
    <location>
        <begin position="667"/>
        <end position="678"/>
    </location>
</feature>
<evidence type="ECO:0000256" key="1">
    <source>
        <dbReference type="SAM" id="MobiDB-lite"/>
    </source>
</evidence>
<dbReference type="PROSITE" id="PS50020">
    <property type="entry name" value="WW_DOMAIN_2"/>
    <property type="match status" value="1"/>
</dbReference>
<dbReference type="InterPro" id="IPR001202">
    <property type="entry name" value="WW_dom"/>
</dbReference>
<feature type="compositionally biased region" description="Basic and acidic residues" evidence="1">
    <location>
        <begin position="680"/>
        <end position="689"/>
    </location>
</feature>
<dbReference type="SUPFAM" id="SSF51045">
    <property type="entry name" value="WW domain"/>
    <property type="match status" value="1"/>
</dbReference>
<dbReference type="GO" id="GO:0016422">
    <property type="term" value="F:mRNA (2'-O-methyladenosine-N6-)-methyltransferase activity"/>
    <property type="evidence" value="ECO:0007669"/>
    <property type="project" value="InterPro"/>
</dbReference>
<accession>A0AAN9Y0B8</accession>
<dbReference type="InterPro" id="IPR036020">
    <property type="entry name" value="WW_dom_sf"/>
</dbReference>
<proteinExistence type="predicted"/>
<dbReference type="PANTHER" id="PTHR21727:SF0">
    <property type="entry name" value="MRNA (2'-O-METHYLADENOSINE-N(6)-)-METHYLTRANSFERASE"/>
    <property type="match status" value="1"/>
</dbReference>
<evidence type="ECO:0000313" key="4">
    <source>
        <dbReference type="Proteomes" id="UP001367676"/>
    </source>
</evidence>
<dbReference type="Gene3D" id="2.20.70.10">
    <property type="match status" value="1"/>
</dbReference>
<dbReference type="SMART" id="SM00456">
    <property type="entry name" value="WW"/>
    <property type="match status" value="1"/>
</dbReference>
<gene>
    <name evidence="3" type="ORF">V9T40_012316</name>
</gene>
<protein>
    <recommendedName>
        <fullName evidence="2">WW domain-containing protein</fullName>
    </recommendedName>
</protein>
<name>A0AAN9Y0B8_9HEMI</name>
<dbReference type="InterPro" id="IPR039881">
    <property type="entry name" value="PCIF1-like"/>
</dbReference>
<feature type="compositionally biased region" description="Basic and acidic residues" evidence="1">
    <location>
        <begin position="649"/>
        <end position="659"/>
    </location>
</feature>
<organism evidence="3 4">
    <name type="scientific">Parthenolecanium corni</name>
    <dbReference type="NCBI Taxonomy" id="536013"/>
    <lineage>
        <taxon>Eukaryota</taxon>
        <taxon>Metazoa</taxon>
        <taxon>Ecdysozoa</taxon>
        <taxon>Arthropoda</taxon>
        <taxon>Hexapoda</taxon>
        <taxon>Insecta</taxon>
        <taxon>Pterygota</taxon>
        <taxon>Neoptera</taxon>
        <taxon>Paraneoptera</taxon>
        <taxon>Hemiptera</taxon>
        <taxon>Sternorrhyncha</taxon>
        <taxon>Coccoidea</taxon>
        <taxon>Coccidae</taxon>
        <taxon>Parthenolecanium</taxon>
    </lineage>
</organism>
<dbReference type="InterPro" id="IPR029048">
    <property type="entry name" value="HSP70_C_sf"/>
</dbReference>
<feature type="region of interest" description="Disordered" evidence="1">
    <location>
        <begin position="649"/>
        <end position="689"/>
    </location>
</feature>
<comment type="caution">
    <text evidence="3">The sequence shown here is derived from an EMBL/GenBank/DDBJ whole genome shotgun (WGS) entry which is preliminary data.</text>
</comment>
<dbReference type="Gene3D" id="1.20.1270.10">
    <property type="match status" value="1"/>
</dbReference>
<evidence type="ECO:0000313" key="3">
    <source>
        <dbReference type="EMBL" id="KAK7576030.1"/>
    </source>
</evidence>
<dbReference type="GO" id="GO:0005634">
    <property type="term" value="C:nucleus"/>
    <property type="evidence" value="ECO:0007669"/>
    <property type="project" value="TreeGrafter"/>
</dbReference>
<dbReference type="FunFam" id="2.20.70.10:FF:000036">
    <property type="entry name" value="Phosphorylated CTD-interacting factor 1"/>
    <property type="match status" value="1"/>
</dbReference>
<dbReference type="Pfam" id="PF12237">
    <property type="entry name" value="PCIF1_WW"/>
    <property type="match status" value="1"/>
</dbReference>
<dbReference type="GO" id="GO:0099122">
    <property type="term" value="F:RNA polymerase II C-terminal domain binding"/>
    <property type="evidence" value="ECO:0007669"/>
    <property type="project" value="InterPro"/>
</dbReference>
<reference evidence="3 4" key="1">
    <citation type="submission" date="2024-03" db="EMBL/GenBank/DDBJ databases">
        <title>Adaptation during the transition from Ophiocordyceps entomopathogen to insect associate is accompanied by gene loss and intensified selection.</title>
        <authorList>
            <person name="Ward C.M."/>
            <person name="Onetto C.A."/>
            <person name="Borneman A.R."/>
        </authorList>
    </citation>
    <scope>NUCLEOTIDE SEQUENCE [LARGE SCALE GENOMIC DNA]</scope>
    <source>
        <strain evidence="3">AWRI1</strain>
        <tissue evidence="3">Single Adult Female</tissue>
    </source>
</reference>
<dbReference type="CDD" id="cd00201">
    <property type="entry name" value="WW"/>
    <property type="match status" value="1"/>
</dbReference>
<sequence>MNETKPDTPNTSWDNVPHDIMVPVPIKMHPPVILDHSLPITHGPMPVPQIPLNVPVMGGFIEPELSPELVQQGWRKFWSKRENRPYFWNKLTGESLWEMPSLKQSFDPMTDPLGICAPGTTVNGSSTPHSEAMSLKRRASEEAVDNPMVKKFILSGPWDLEIPTNVIIFERSPTILAHPHPEVESLRCSLTAKLRQCYQELCHSRENIDAPEDSFDRWLMERKTVDTGSDPLLPSQCYPEISLSMYNEIMNDIPMKLEKPKFTGDARKQLSKYAEAAKKVIDSRNVSSESRKVVKWNAEETFQWLRKTVGATYDDFQERLAHLRTQCQPHLTETVKKSVEGICLKVCHLSSEYAKKVREKQSEIYKEQGITEPLTPASALTTRKVWCYPVQFAAPCPRLPPIDYMVEKDLILLRYNKSETVSINTTYMQKLEQLYRYNCFDDRKFELFLPRVWCLLKRYATFHGKNQIFQSSLSLTVMECLNRCFGVTFECFASPLNCYFRQFCSAFPDTDAYFGSRGVLSDLKAVSGSFQANPPYCEELMDSMVTVFEKLLSESAEPLSFIITVPEFRDPTPSAISRLESSSFKKKQVVVPAMEHEYRSGFQHCINKSEVNIRSKNGLLVVWLQNATGFQRWGPTEDRVEALLEAFRPGKERERDKQELLSPSRTNNNLPNSSQINNKPEGEKPLSDP</sequence>
<dbReference type="Pfam" id="PF00397">
    <property type="entry name" value="WW"/>
    <property type="match status" value="1"/>
</dbReference>
<evidence type="ECO:0000259" key="2">
    <source>
        <dbReference type="PROSITE" id="PS50020"/>
    </source>
</evidence>